<feature type="transmembrane region" description="Helical" evidence="1">
    <location>
        <begin position="6"/>
        <end position="26"/>
    </location>
</feature>
<name>A0A1J9QBE3_9EURO</name>
<evidence type="ECO:0000313" key="4">
    <source>
        <dbReference type="Proteomes" id="UP000242791"/>
    </source>
</evidence>
<dbReference type="InterPro" id="IPR001005">
    <property type="entry name" value="SANT/Myb"/>
</dbReference>
<dbReference type="Proteomes" id="UP000242791">
    <property type="component" value="Unassembled WGS sequence"/>
</dbReference>
<proteinExistence type="predicted"/>
<accession>A0A1J9QBE3</accession>
<dbReference type="AlphaFoldDB" id="A0A1J9QBE3"/>
<gene>
    <name evidence="3" type="ORF">ACJ73_02468</name>
</gene>
<sequence length="234" mass="26992">MKTDKWIVLVKGIPHTIIIFLSKFGLPGLSDKNIMPVAELDRHYDVIVGETVPGQIIFKTATFVFPDNLPSGEHPPFIHGRELDGSIYDCKQLCVQALSQLQPGGYFELQSKTDKASRDKRSYKKWSLDEEARITRFYRDRLKWKEIGMELGRSAETCQQHFYMMQRRLGEEEMARRAQTVGTELGRSAESCQQRYYMMQRQLGEEEMARRAQTVLLSSSELPQAPHPRPVQLP</sequence>
<keyword evidence="4" id="KW-1185">Reference proteome</keyword>
<dbReference type="PROSITE" id="PS50090">
    <property type="entry name" value="MYB_LIKE"/>
    <property type="match status" value="1"/>
</dbReference>
<keyword evidence="1" id="KW-0472">Membrane</keyword>
<dbReference type="EMBL" id="LGTZ01000265">
    <property type="protein sequence ID" value="OJD26158.1"/>
    <property type="molecule type" value="Genomic_DNA"/>
</dbReference>
<protein>
    <recommendedName>
        <fullName evidence="2">Myb-like domain-containing protein</fullName>
    </recommendedName>
</protein>
<dbReference type="CDD" id="cd00167">
    <property type="entry name" value="SANT"/>
    <property type="match status" value="1"/>
</dbReference>
<comment type="caution">
    <text evidence="3">The sequence shown here is derived from an EMBL/GenBank/DDBJ whole genome shotgun (WGS) entry which is preliminary data.</text>
</comment>
<organism evidence="3 4">
    <name type="scientific">Blastomyces percursus</name>
    <dbReference type="NCBI Taxonomy" id="1658174"/>
    <lineage>
        <taxon>Eukaryota</taxon>
        <taxon>Fungi</taxon>
        <taxon>Dikarya</taxon>
        <taxon>Ascomycota</taxon>
        <taxon>Pezizomycotina</taxon>
        <taxon>Eurotiomycetes</taxon>
        <taxon>Eurotiomycetidae</taxon>
        <taxon>Onygenales</taxon>
        <taxon>Ajellomycetaceae</taxon>
        <taxon>Blastomyces</taxon>
    </lineage>
</organism>
<evidence type="ECO:0000256" key="1">
    <source>
        <dbReference type="SAM" id="Phobius"/>
    </source>
</evidence>
<dbReference type="VEuPathDB" id="FungiDB:ACJ73_02468"/>
<feature type="domain" description="Myb-like" evidence="2">
    <location>
        <begin position="118"/>
        <end position="166"/>
    </location>
</feature>
<evidence type="ECO:0000313" key="3">
    <source>
        <dbReference type="EMBL" id="OJD26158.1"/>
    </source>
</evidence>
<keyword evidence="1" id="KW-0812">Transmembrane</keyword>
<evidence type="ECO:0000259" key="2">
    <source>
        <dbReference type="PROSITE" id="PS50090"/>
    </source>
</evidence>
<keyword evidence="1" id="KW-1133">Transmembrane helix</keyword>
<reference evidence="3 4" key="1">
    <citation type="submission" date="2015-08" db="EMBL/GenBank/DDBJ databases">
        <title>Emmonsia species relationships and genome sequence.</title>
        <authorList>
            <person name="Cuomo C.A."/>
            <person name="Schwartz I.S."/>
            <person name="Kenyon C."/>
            <person name="De Hoog G.S."/>
            <person name="Govender N.P."/>
            <person name="Botha A."/>
            <person name="Moreno L."/>
            <person name="De Vries M."/>
            <person name="Munoz J.F."/>
            <person name="Stielow J.B."/>
        </authorList>
    </citation>
    <scope>NUCLEOTIDE SEQUENCE [LARGE SCALE GENOMIC DNA]</scope>
    <source>
        <strain evidence="3 4">EI222</strain>
    </source>
</reference>